<sequence>MSTAGKSRKTVLGQGGQARHPDIVGRTEEGHEAYYGELKGMHPSTQLKNADTLRIAVFTKDSLDNLLPELEEELPLISFQSIGNDIVFFLGARIGNTVIHARISDLKMPICLSELKSVDQLFFFRLFQIQSLVRLTSKRLKQKRQEHIGDSSAFPTLDTPYRNMVMRIRSGEGVVRRRGRESVEGGEVKRRKGIVEA</sequence>
<keyword evidence="3" id="KW-1185">Reference proteome</keyword>
<dbReference type="OrthoDB" id="2448606at2759"/>
<dbReference type="GeneID" id="33572867"/>
<dbReference type="AlphaFoldDB" id="A0A1Y2GM06"/>
<protein>
    <submittedName>
        <fullName evidence="2">Uncharacterized protein</fullName>
    </submittedName>
</protein>
<comment type="caution">
    <text evidence="2">The sequence shown here is derived from an EMBL/GenBank/DDBJ whole genome shotgun (WGS) entry which is preliminary data.</text>
</comment>
<name>A0A1Y2GM06_9FUNG</name>
<evidence type="ECO:0000313" key="3">
    <source>
        <dbReference type="Proteomes" id="UP000193648"/>
    </source>
</evidence>
<evidence type="ECO:0000256" key="1">
    <source>
        <dbReference type="SAM" id="MobiDB-lite"/>
    </source>
</evidence>
<dbReference type="Proteomes" id="UP000193648">
    <property type="component" value="Unassembled WGS sequence"/>
</dbReference>
<dbReference type="EMBL" id="MCFF01000020">
    <property type="protein sequence ID" value="ORZ14942.1"/>
    <property type="molecule type" value="Genomic_DNA"/>
</dbReference>
<accession>A0A1Y2GM06</accession>
<proteinExistence type="predicted"/>
<dbReference type="InParanoid" id="A0A1Y2GM06"/>
<dbReference type="RefSeq" id="XP_021881074.1">
    <property type="nucleotide sequence ID" value="XM_022031026.1"/>
</dbReference>
<evidence type="ECO:0000313" key="2">
    <source>
        <dbReference type="EMBL" id="ORZ14942.1"/>
    </source>
</evidence>
<feature type="region of interest" description="Disordered" evidence="1">
    <location>
        <begin position="1"/>
        <end position="22"/>
    </location>
</feature>
<gene>
    <name evidence="2" type="ORF">BCR41DRAFT_80182</name>
</gene>
<organism evidence="2 3">
    <name type="scientific">Lobosporangium transversale</name>
    <dbReference type="NCBI Taxonomy" id="64571"/>
    <lineage>
        <taxon>Eukaryota</taxon>
        <taxon>Fungi</taxon>
        <taxon>Fungi incertae sedis</taxon>
        <taxon>Mucoromycota</taxon>
        <taxon>Mortierellomycotina</taxon>
        <taxon>Mortierellomycetes</taxon>
        <taxon>Mortierellales</taxon>
        <taxon>Mortierellaceae</taxon>
        <taxon>Lobosporangium</taxon>
    </lineage>
</organism>
<reference evidence="2 3" key="1">
    <citation type="submission" date="2016-07" db="EMBL/GenBank/DDBJ databases">
        <title>Pervasive Adenine N6-methylation of Active Genes in Fungi.</title>
        <authorList>
            <consortium name="DOE Joint Genome Institute"/>
            <person name="Mondo S.J."/>
            <person name="Dannebaum R.O."/>
            <person name="Kuo R.C."/>
            <person name="Labutti K."/>
            <person name="Haridas S."/>
            <person name="Kuo A."/>
            <person name="Salamov A."/>
            <person name="Ahrendt S.R."/>
            <person name="Lipzen A."/>
            <person name="Sullivan W."/>
            <person name="Andreopoulos W.B."/>
            <person name="Clum A."/>
            <person name="Lindquist E."/>
            <person name="Daum C."/>
            <person name="Ramamoorthy G.K."/>
            <person name="Gryganskyi A."/>
            <person name="Culley D."/>
            <person name="Magnuson J.K."/>
            <person name="James T.Y."/>
            <person name="O'Malley M.A."/>
            <person name="Stajich J.E."/>
            <person name="Spatafora J.W."/>
            <person name="Visel A."/>
            <person name="Grigoriev I.V."/>
        </authorList>
    </citation>
    <scope>NUCLEOTIDE SEQUENCE [LARGE SCALE GENOMIC DNA]</scope>
    <source>
        <strain evidence="2 3">NRRL 3116</strain>
    </source>
</reference>